<dbReference type="PANTHER" id="PTHR48111">
    <property type="entry name" value="REGULATOR OF RPOS"/>
    <property type="match status" value="1"/>
</dbReference>
<accession>A0A7W3LT46</accession>
<dbReference type="SUPFAM" id="SSF46894">
    <property type="entry name" value="C-terminal effector domain of the bipartite response regulators"/>
    <property type="match status" value="1"/>
</dbReference>
<evidence type="ECO:0000313" key="9">
    <source>
        <dbReference type="EMBL" id="MBA8953811.1"/>
    </source>
</evidence>
<dbReference type="GO" id="GO:0005829">
    <property type="term" value="C:cytosol"/>
    <property type="evidence" value="ECO:0007669"/>
    <property type="project" value="TreeGrafter"/>
</dbReference>
<dbReference type="InterPro" id="IPR016032">
    <property type="entry name" value="Sig_transdc_resp-reg_C-effctor"/>
</dbReference>
<dbReference type="Proteomes" id="UP000572680">
    <property type="component" value="Unassembled WGS sequence"/>
</dbReference>
<dbReference type="RefSeq" id="WP_312898113.1">
    <property type="nucleotide sequence ID" value="NZ_JACJIA010000007.1"/>
</dbReference>
<keyword evidence="10" id="KW-1185">Reference proteome</keyword>
<dbReference type="InterPro" id="IPR036388">
    <property type="entry name" value="WH-like_DNA-bd_sf"/>
</dbReference>
<evidence type="ECO:0000256" key="2">
    <source>
        <dbReference type="ARBA" id="ARBA00023015"/>
    </source>
</evidence>
<dbReference type="GO" id="GO:0000976">
    <property type="term" value="F:transcription cis-regulatory region binding"/>
    <property type="evidence" value="ECO:0007669"/>
    <property type="project" value="TreeGrafter"/>
</dbReference>
<protein>
    <submittedName>
        <fullName evidence="9">DNA-binding response OmpR family regulator</fullName>
    </submittedName>
</protein>
<sequence length="215" mass="22297">MTALVLVAEHDPAVAELQRRCLVRAGHEVRIEPEPGRAPDTAARLRPHAVVLDLSAAAHPADLYRRTAAACRPAPVIAVSGDPRTPGGRGAPRLPRPFAPRALVAAVAEALRSGAAGPADGPLRAGALTLDPVRRTASAGGRPVALTATEFDLLAFLMGNPGRAFTREQLLAAVWGPAADTGSRTVDVHIAQLRAKIGATGPIRTVRGIGYVLDP</sequence>
<feature type="DNA-binding region" description="OmpR/PhoB-type" evidence="6">
    <location>
        <begin position="120"/>
        <end position="215"/>
    </location>
</feature>
<evidence type="ECO:0000256" key="4">
    <source>
        <dbReference type="ARBA" id="ARBA00023163"/>
    </source>
</evidence>
<evidence type="ECO:0000256" key="3">
    <source>
        <dbReference type="ARBA" id="ARBA00023125"/>
    </source>
</evidence>
<keyword evidence="2" id="KW-0805">Transcription regulation</keyword>
<dbReference type="PROSITE" id="PS50110">
    <property type="entry name" value="RESPONSE_REGULATORY"/>
    <property type="match status" value="1"/>
</dbReference>
<evidence type="ECO:0000259" key="8">
    <source>
        <dbReference type="PROSITE" id="PS51755"/>
    </source>
</evidence>
<dbReference type="PROSITE" id="PS51755">
    <property type="entry name" value="OMPR_PHOB"/>
    <property type="match status" value="1"/>
</dbReference>
<gene>
    <name evidence="9" type="ORF">HNR61_005464</name>
</gene>
<feature type="domain" description="Response regulatory" evidence="7">
    <location>
        <begin position="4"/>
        <end position="111"/>
    </location>
</feature>
<dbReference type="GO" id="GO:0032993">
    <property type="term" value="C:protein-DNA complex"/>
    <property type="evidence" value="ECO:0007669"/>
    <property type="project" value="TreeGrafter"/>
</dbReference>
<reference evidence="9 10" key="1">
    <citation type="submission" date="2020-08" db="EMBL/GenBank/DDBJ databases">
        <title>Genomic Encyclopedia of Type Strains, Phase IV (KMG-IV): sequencing the most valuable type-strain genomes for metagenomic binning, comparative biology and taxonomic classification.</title>
        <authorList>
            <person name="Goeker M."/>
        </authorList>
    </citation>
    <scope>NUCLEOTIDE SEQUENCE [LARGE SCALE GENOMIC DNA]</scope>
    <source>
        <strain evidence="9 10">DSM 44197</strain>
    </source>
</reference>
<dbReference type="SUPFAM" id="SSF52172">
    <property type="entry name" value="CheY-like"/>
    <property type="match status" value="1"/>
</dbReference>
<dbReference type="InterPro" id="IPR039420">
    <property type="entry name" value="WalR-like"/>
</dbReference>
<dbReference type="Gene3D" id="1.10.10.10">
    <property type="entry name" value="Winged helix-like DNA-binding domain superfamily/Winged helix DNA-binding domain"/>
    <property type="match status" value="1"/>
</dbReference>
<dbReference type="SMART" id="SM00862">
    <property type="entry name" value="Trans_reg_C"/>
    <property type="match status" value="1"/>
</dbReference>
<dbReference type="InterPro" id="IPR011006">
    <property type="entry name" value="CheY-like_superfamily"/>
</dbReference>
<evidence type="ECO:0000259" key="7">
    <source>
        <dbReference type="PROSITE" id="PS50110"/>
    </source>
</evidence>
<proteinExistence type="predicted"/>
<organism evidence="9 10">
    <name type="scientific">Actinomadura namibiensis</name>
    <dbReference type="NCBI Taxonomy" id="182080"/>
    <lineage>
        <taxon>Bacteria</taxon>
        <taxon>Bacillati</taxon>
        <taxon>Actinomycetota</taxon>
        <taxon>Actinomycetes</taxon>
        <taxon>Streptosporangiales</taxon>
        <taxon>Thermomonosporaceae</taxon>
        <taxon>Actinomadura</taxon>
    </lineage>
</organism>
<dbReference type="AlphaFoldDB" id="A0A7W3LT46"/>
<dbReference type="InterPro" id="IPR001867">
    <property type="entry name" value="OmpR/PhoB-type_DNA-bd"/>
</dbReference>
<keyword evidence="3 6" id="KW-0238">DNA-binding</keyword>
<dbReference type="Gene3D" id="3.40.50.2300">
    <property type="match status" value="1"/>
</dbReference>
<feature type="domain" description="OmpR/PhoB-type" evidence="8">
    <location>
        <begin position="120"/>
        <end position="215"/>
    </location>
</feature>
<keyword evidence="1 5" id="KW-0597">Phosphoprotein</keyword>
<evidence type="ECO:0000256" key="5">
    <source>
        <dbReference type="PROSITE-ProRule" id="PRU00169"/>
    </source>
</evidence>
<comment type="caution">
    <text evidence="9">The sequence shown here is derived from an EMBL/GenBank/DDBJ whole genome shotgun (WGS) entry which is preliminary data.</text>
</comment>
<evidence type="ECO:0000256" key="1">
    <source>
        <dbReference type="ARBA" id="ARBA00022553"/>
    </source>
</evidence>
<dbReference type="GO" id="GO:0000156">
    <property type="term" value="F:phosphorelay response regulator activity"/>
    <property type="evidence" value="ECO:0007669"/>
    <property type="project" value="TreeGrafter"/>
</dbReference>
<evidence type="ECO:0000313" key="10">
    <source>
        <dbReference type="Proteomes" id="UP000572680"/>
    </source>
</evidence>
<dbReference type="GO" id="GO:0006355">
    <property type="term" value="P:regulation of DNA-templated transcription"/>
    <property type="evidence" value="ECO:0007669"/>
    <property type="project" value="InterPro"/>
</dbReference>
<evidence type="ECO:0000256" key="6">
    <source>
        <dbReference type="PROSITE-ProRule" id="PRU01091"/>
    </source>
</evidence>
<dbReference type="PANTHER" id="PTHR48111:SF4">
    <property type="entry name" value="DNA-BINDING DUAL TRANSCRIPTIONAL REGULATOR OMPR"/>
    <property type="match status" value="1"/>
</dbReference>
<dbReference type="InterPro" id="IPR001789">
    <property type="entry name" value="Sig_transdc_resp-reg_receiver"/>
</dbReference>
<dbReference type="Pfam" id="PF00486">
    <property type="entry name" value="Trans_reg_C"/>
    <property type="match status" value="1"/>
</dbReference>
<feature type="modified residue" description="4-aspartylphosphate" evidence="5">
    <location>
        <position position="53"/>
    </location>
</feature>
<keyword evidence="4" id="KW-0804">Transcription</keyword>
<name>A0A7W3LT46_ACTNM</name>
<dbReference type="EMBL" id="JACJIA010000007">
    <property type="protein sequence ID" value="MBA8953811.1"/>
    <property type="molecule type" value="Genomic_DNA"/>
</dbReference>
<dbReference type="CDD" id="cd00383">
    <property type="entry name" value="trans_reg_C"/>
    <property type="match status" value="1"/>
</dbReference>